<dbReference type="InParanoid" id="M5E0F6"/>
<dbReference type="STRING" id="1293054.HSACCH_01013"/>
<dbReference type="Proteomes" id="UP000012063">
    <property type="component" value="Unassembled WGS sequence"/>
</dbReference>
<keyword evidence="2" id="KW-1185">Reference proteome</keyword>
<dbReference type="PANTHER" id="PTHR42110">
    <property type="entry name" value="L-ASPARAGINASE, PUTATIVE (AFU_ORTHOLOGUE AFUA_3G11890)-RELATED"/>
    <property type="match status" value="1"/>
</dbReference>
<evidence type="ECO:0000313" key="2">
    <source>
        <dbReference type="Proteomes" id="UP000012063"/>
    </source>
</evidence>
<evidence type="ECO:0000313" key="1">
    <source>
        <dbReference type="EMBL" id="CCU78948.1"/>
    </source>
</evidence>
<dbReference type="PANTHER" id="PTHR42110:SF1">
    <property type="entry name" value="L-ASPARAGINASE, PUTATIVE (AFU_ORTHOLOGUE AFUA_3G11890)-RELATED"/>
    <property type="match status" value="1"/>
</dbReference>
<dbReference type="EMBL" id="CAUI01000010">
    <property type="protein sequence ID" value="CCU78948.1"/>
    <property type="molecule type" value="Genomic_DNA"/>
</dbReference>
<dbReference type="InterPro" id="IPR010349">
    <property type="entry name" value="Asparaginase_II"/>
</dbReference>
<gene>
    <name evidence="1" type="ORF">HSACCH_01013</name>
</gene>
<comment type="caution">
    <text evidence="1">The sequence shown here is derived from an EMBL/GenBank/DDBJ whole genome shotgun (WGS) entry which is preliminary data.</text>
</comment>
<dbReference type="AlphaFoldDB" id="M5E0F6"/>
<dbReference type="eggNOG" id="COG4448">
    <property type="taxonomic scope" value="Bacteria"/>
</dbReference>
<organism evidence="1 2">
    <name type="scientific">Halanaerobium saccharolyticum subsp. saccharolyticum DSM 6643</name>
    <dbReference type="NCBI Taxonomy" id="1293054"/>
    <lineage>
        <taxon>Bacteria</taxon>
        <taxon>Bacillati</taxon>
        <taxon>Bacillota</taxon>
        <taxon>Clostridia</taxon>
        <taxon>Halanaerobiales</taxon>
        <taxon>Halanaerobiaceae</taxon>
        <taxon>Halanaerobium</taxon>
    </lineage>
</organism>
<accession>M5E0F6</accession>
<reference evidence="2" key="1">
    <citation type="journal article" date="2013" name="Genome Announc.">
        <title>Genome Sequence of Halanaerobium saccharolyticum subsp. saccharolyticum Strain DSM 6643T, a Halophilic Hydrogen-Producing Bacterium.</title>
        <authorList>
            <person name="Kivisto A."/>
            <person name="Larjo A."/>
            <person name="Ciranna A."/>
            <person name="Santala V."/>
            <person name="Roos C."/>
            <person name="Karp M."/>
        </authorList>
    </citation>
    <scope>NUCLEOTIDE SEQUENCE [LARGE SCALE GENOMIC DNA]</scope>
    <source>
        <strain evidence="2">DSM 6643</strain>
    </source>
</reference>
<proteinExistence type="predicted"/>
<protein>
    <submittedName>
        <fullName evidence="1">Putative asparaginase</fullName>
    </submittedName>
</protein>
<dbReference type="RefSeq" id="WP_005488362.1">
    <property type="nucleotide sequence ID" value="NZ_CAUI01000010.1"/>
</dbReference>
<name>M5E0F6_9FIRM</name>
<dbReference type="Pfam" id="PF06089">
    <property type="entry name" value="Asparaginase_II"/>
    <property type="match status" value="1"/>
</dbReference>
<dbReference type="OrthoDB" id="9770793at2"/>
<sequence length="341" mass="38564">MAEILVQKFRGELLENIHRGDIAVSTTEKKVVAYCGDVDKDVYYRSAAKPLQVLPVITSGAADKYGFIDKEIALMAASHTGEKFHIEILKSILSKMDLSIEDLRCGTHPPFSRNARKYLRENNLPITQAHNACSGKHSAQLALAKFYGWNLDKYYKKEHYVQKMLLKTISEAADYPAEKIYQGIDGCGVVVFGLPLKNIAYSYFLLENNKFMSEKYRKAADRIVSVMKKYPAIIAGTNRFETLLCRTISKDILVKSGADGVFALAFDDKGIAVKIEDGKLPAVYPVVIDILKKYDVITDEETDKLDKYYRPVIKDHNGRKVGYIKANFELKVDSYRNKFNT</sequence>